<keyword evidence="2" id="KW-1185">Reference proteome</keyword>
<proteinExistence type="predicted"/>
<dbReference type="Proteomes" id="UP000027866">
    <property type="component" value="Unassembled WGS sequence"/>
</dbReference>
<protein>
    <submittedName>
        <fullName evidence="1">Uncharacterized protein</fullName>
    </submittedName>
</protein>
<dbReference type="EMBL" id="JMIX01000011">
    <property type="protein sequence ID" value="KEO91042.1"/>
    <property type="molecule type" value="Genomic_DNA"/>
</dbReference>
<name>A0A074MZK1_9SPHN</name>
<gene>
    <name evidence="1" type="ORF">EH32_01575</name>
</gene>
<evidence type="ECO:0000313" key="1">
    <source>
        <dbReference type="EMBL" id="KEO91042.1"/>
    </source>
</evidence>
<organism evidence="1 2">
    <name type="scientific">Erythrobacter litoralis</name>
    <dbReference type="NCBI Taxonomy" id="39960"/>
    <lineage>
        <taxon>Bacteria</taxon>
        <taxon>Pseudomonadati</taxon>
        <taxon>Pseudomonadota</taxon>
        <taxon>Alphaproteobacteria</taxon>
        <taxon>Sphingomonadales</taxon>
        <taxon>Erythrobacteraceae</taxon>
        <taxon>Erythrobacter/Porphyrobacter group</taxon>
        <taxon>Erythrobacter</taxon>
    </lineage>
</organism>
<sequence length="133" mass="13881">MHPLLLQTLGSLVAILVLAGLAALLKLGGASKLASDGDVRRAAGEVVDGFEAIESAAARDGAAALARDALGRIMLIKRHGNRFAGRILTPLARVRRHGDALEVDCGEKRFGKVLLALDDPASWQARIDAIGPA</sequence>
<evidence type="ECO:0000313" key="2">
    <source>
        <dbReference type="Proteomes" id="UP000027866"/>
    </source>
</evidence>
<comment type="caution">
    <text evidence="1">The sequence shown here is derived from an EMBL/GenBank/DDBJ whole genome shotgun (WGS) entry which is preliminary data.</text>
</comment>
<accession>A0A074MZK1</accession>
<dbReference type="AlphaFoldDB" id="A0A074MZK1"/>
<reference evidence="1 2" key="1">
    <citation type="submission" date="2014-04" db="EMBL/GenBank/DDBJ databases">
        <title>A comprehensive comparison of genomes of Erythrobacter spp. Strains.</title>
        <authorList>
            <person name="Zheng Q."/>
        </authorList>
    </citation>
    <scope>NUCLEOTIDE SEQUENCE [LARGE SCALE GENOMIC DNA]</scope>
    <source>
        <strain evidence="1 2">DSM 8509</strain>
    </source>
</reference>